<reference evidence="9 10" key="1">
    <citation type="journal article" date="2016" name="Nat. Commun.">
        <title>Thousands of microbial genomes shed light on interconnected biogeochemical processes in an aquifer system.</title>
        <authorList>
            <person name="Anantharaman K."/>
            <person name="Brown C.T."/>
            <person name="Hug L.A."/>
            <person name="Sharon I."/>
            <person name="Castelle C.J."/>
            <person name="Probst A.J."/>
            <person name="Thomas B.C."/>
            <person name="Singh A."/>
            <person name="Wilkins M.J."/>
            <person name="Karaoz U."/>
            <person name="Brodie E.L."/>
            <person name="Williams K.H."/>
            <person name="Hubbard S.S."/>
            <person name="Banfield J.F."/>
        </authorList>
    </citation>
    <scope>NUCLEOTIDE SEQUENCE [LARGE SCALE GENOMIC DNA]</scope>
</reference>
<dbReference type="InterPro" id="IPR036416">
    <property type="entry name" value="Pept_tRNA_hydro_sf"/>
</dbReference>
<dbReference type="PROSITE" id="PS01195">
    <property type="entry name" value="PEPT_TRNA_HYDROL_1"/>
    <property type="match status" value="1"/>
</dbReference>
<dbReference type="AlphaFoldDB" id="A0A1F7XBQ9"/>
<dbReference type="GO" id="GO:0004045">
    <property type="term" value="F:peptidyl-tRNA hydrolase activity"/>
    <property type="evidence" value="ECO:0007669"/>
    <property type="project" value="UniProtKB-EC"/>
</dbReference>
<evidence type="ECO:0000313" key="10">
    <source>
        <dbReference type="Proteomes" id="UP000179013"/>
    </source>
</evidence>
<comment type="similarity">
    <text evidence="5 8">Belongs to the PTH family.</text>
</comment>
<keyword evidence="3 7" id="KW-0378">Hydrolase</keyword>
<sequence>MKLVVGLGNPGEKYKKTRHNVGFMVIDELLKYMNSTGELKEKHDSLMVKNSGGGVIFAKPQTFMNSSGVAVSKLMQGFSINSADLWIIHDDLDIPLGKYKIQEGVGPKVHAGVTSIEKVVGKDFVRVRIGVDNRTENVAGEEYVLQKFTSEEFQILGKVIEEVVERINREISI</sequence>
<dbReference type="InterPro" id="IPR001328">
    <property type="entry name" value="Pept_tRNA_hydro"/>
</dbReference>
<accession>A0A1F7XBQ9</accession>
<keyword evidence="4" id="KW-0694">RNA-binding</keyword>
<evidence type="ECO:0000256" key="7">
    <source>
        <dbReference type="RuleBase" id="RU000673"/>
    </source>
</evidence>
<dbReference type="Pfam" id="PF01195">
    <property type="entry name" value="Pept_tRNA_hydro"/>
    <property type="match status" value="1"/>
</dbReference>
<dbReference type="EC" id="3.1.1.29" evidence="1 7"/>
<dbReference type="PANTHER" id="PTHR17224:SF1">
    <property type="entry name" value="PEPTIDYL-TRNA HYDROLASE"/>
    <property type="match status" value="1"/>
</dbReference>
<protein>
    <recommendedName>
        <fullName evidence="6 7">Peptidyl-tRNA hydrolase</fullName>
        <ecNumber evidence="1 7">3.1.1.29</ecNumber>
    </recommendedName>
</protein>
<comment type="caution">
    <text evidence="9">The sequence shown here is derived from an EMBL/GenBank/DDBJ whole genome shotgun (WGS) entry which is preliminary data.</text>
</comment>
<organism evidence="9 10">
    <name type="scientific">Candidatus Woesebacteria bacterium RBG_16_39_8b</name>
    <dbReference type="NCBI Taxonomy" id="1802482"/>
    <lineage>
        <taxon>Bacteria</taxon>
        <taxon>Candidatus Woeseibacteriota</taxon>
    </lineage>
</organism>
<name>A0A1F7XBQ9_9BACT</name>
<dbReference type="InterPro" id="IPR018171">
    <property type="entry name" value="Pept_tRNA_hydro_CS"/>
</dbReference>
<evidence type="ECO:0000256" key="5">
    <source>
        <dbReference type="ARBA" id="ARBA00038063"/>
    </source>
</evidence>
<dbReference type="PANTHER" id="PTHR17224">
    <property type="entry name" value="PEPTIDYL-TRNA HYDROLASE"/>
    <property type="match status" value="1"/>
</dbReference>
<keyword evidence="2" id="KW-0820">tRNA-binding</keyword>
<dbReference type="EMBL" id="MGFU01000050">
    <property type="protein sequence ID" value="OGM11838.1"/>
    <property type="molecule type" value="Genomic_DNA"/>
</dbReference>
<dbReference type="Gene3D" id="3.40.50.1470">
    <property type="entry name" value="Peptidyl-tRNA hydrolase"/>
    <property type="match status" value="1"/>
</dbReference>
<evidence type="ECO:0000256" key="1">
    <source>
        <dbReference type="ARBA" id="ARBA00013260"/>
    </source>
</evidence>
<dbReference type="CDD" id="cd00462">
    <property type="entry name" value="PTH"/>
    <property type="match status" value="1"/>
</dbReference>
<evidence type="ECO:0000256" key="4">
    <source>
        <dbReference type="ARBA" id="ARBA00022884"/>
    </source>
</evidence>
<evidence type="ECO:0000256" key="6">
    <source>
        <dbReference type="ARBA" id="ARBA00050038"/>
    </source>
</evidence>
<evidence type="ECO:0000256" key="3">
    <source>
        <dbReference type="ARBA" id="ARBA00022801"/>
    </source>
</evidence>
<dbReference type="GO" id="GO:0000049">
    <property type="term" value="F:tRNA binding"/>
    <property type="evidence" value="ECO:0007669"/>
    <property type="project" value="UniProtKB-KW"/>
</dbReference>
<dbReference type="NCBIfam" id="TIGR00447">
    <property type="entry name" value="pth"/>
    <property type="match status" value="1"/>
</dbReference>
<dbReference type="Proteomes" id="UP000179013">
    <property type="component" value="Unassembled WGS sequence"/>
</dbReference>
<evidence type="ECO:0000256" key="8">
    <source>
        <dbReference type="RuleBase" id="RU004320"/>
    </source>
</evidence>
<gene>
    <name evidence="9" type="ORF">A2V80_03700</name>
</gene>
<comment type="catalytic activity">
    <reaction evidence="7">
        <text>an N-acyl-L-alpha-aminoacyl-tRNA + H2O = an N-acyl-L-amino acid + a tRNA + H(+)</text>
        <dbReference type="Rhea" id="RHEA:54448"/>
        <dbReference type="Rhea" id="RHEA-COMP:10123"/>
        <dbReference type="Rhea" id="RHEA-COMP:13883"/>
        <dbReference type="ChEBI" id="CHEBI:15377"/>
        <dbReference type="ChEBI" id="CHEBI:15378"/>
        <dbReference type="ChEBI" id="CHEBI:59874"/>
        <dbReference type="ChEBI" id="CHEBI:78442"/>
        <dbReference type="ChEBI" id="CHEBI:138191"/>
        <dbReference type="EC" id="3.1.1.29"/>
    </reaction>
</comment>
<evidence type="ECO:0000313" key="9">
    <source>
        <dbReference type="EMBL" id="OGM11838.1"/>
    </source>
</evidence>
<dbReference type="SUPFAM" id="SSF53178">
    <property type="entry name" value="Peptidyl-tRNA hydrolase-like"/>
    <property type="match status" value="1"/>
</dbReference>
<evidence type="ECO:0000256" key="2">
    <source>
        <dbReference type="ARBA" id="ARBA00022555"/>
    </source>
</evidence>
<proteinExistence type="inferred from homology"/>